<dbReference type="AlphaFoldDB" id="A0A2M6YRR9"/>
<comment type="caution">
    <text evidence="4">The sequence shown here is derived from an EMBL/GenBank/DDBJ whole genome shotgun (WGS) entry which is preliminary data.</text>
</comment>
<dbReference type="EMBL" id="PEWZ01000049">
    <property type="protein sequence ID" value="PIU35917.1"/>
    <property type="molecule type" value="Genomic_DNA"/>
</dbReference>
<keyword evidence="1" id="KW-0808">Transferase</keyword>
<feature type="domain" description="Carbohydrate kinase PfkB" evidence="3">
    <location>
        <begin position="37"/>
        <end position="303"/>
    </location>
</feature>
<dbReference type="Pfam" id="PF00294">
    <property type="entry name" value="PfkB"/>
    <property type="match status" value="1"/>
</dbReference>
<dbReference type="GO" id="GO:0016301">
    <property type="term" value="F:kinase activity"/>
    <property type="evidence" value="ECO:0007669"/>
    <property type="project" value="UniProtKB-KW"/>
</dbReference>
<dbReference type="SUPFAM" id="SSF53613">
    <property type="entry name" value="Ribokinase-like"/>
    <property type="match status" value="1"/>
</dbReference>
<evidence type="ECO:0000256" key="1">
    <source>
        <dbReference type="ARBA" id="ARBA00022679"/>
    </source>
</evidence>
<reference evidence="5" key="1">
    <citation type="submission" date="2017-09" db="EMBL/GenBank/DDBJ databases">
        <title>Depth-based differentiation of microbial function through sediment-hosted aquifers and enrichment of novel symbionts in the deep terrestrial subsurface.</title>
        <authorList>
            <person name="Probst A.J."/>
            <person name="Ladd B."/>
            <person name="Jarett J.K."/>
            <person name="Geller-Mcgrath D.E."/>
            <person name="Sieber C.M.K."/>
            <person name="Emerson J.B."/>
            <person name="Anantharaman K."/>
            <person name="Thomas B.C."/>
            <person name="Malmstrom R."/>
            <person name="Stieglmeier M."/>
            <person name="Klingl A."/>
            <person name="Woyke T."/>
            <person name="Ryan C.M."/>
            <person name="Banfield J.F."/>
        </authorList>
    </citation>
    <scope>NUCLEOTIDE SEQUENCE [LARGE SCALE GENOMIC DNA]</scope>
</reference>
<evidence type="ECO:0000256" key="2">
    <source>
        <dbReference type="ARBA" id="ARBA00022777"/>
    </source>
</evidence>
<dbReference type="Gene3D" id="3.40.1190.20">
    <property type="match status" value="1"/>
</dbReference>
<proteinExistence type="predicted"/>
<dbReference type="InterPro" id="IPR029056">
    <property type="entry name" value="Ribokinase-like"/>
</dbReference>
<name>A0A2M6YRR9_9BACT</name>
<sequence length="326" mass="36148">MMFDVISFGTATLDVFLRSPGMEVEGRDGEKDICVRYGAKLEVNEIHFDSGGGGTNSAFTFARQGLKVATVVQIGDDFAGQEVLADLTEEQIPIDLVNVQKNSYTDYSTILWAPDGGRTILVYRGKTRLEVENVLWDKLEAKWAYVSSLEGNLEIIKNLKLKANNLRIVWNPGGRELQQREEVLSLLSGITLLNLNKEEMEELLAIGNQSTIEDLLIKAQRLPCDYLAITDDRRGAYLWDRANATWWKSGIFEDSPRFETTGAGDAFGSGLVTGLVKGEKLEHCLYLAAANASSVVSQVGAKKGILKESDLSNWSKEKLNIEKMVF</sequence>
<gene>
    <name evidence="4" type="ORF">COT03_00890</name>
</gene>
<evidence type="ECO:0000259" key="3">
    <source>
        <dbReference type="Pfam" id="PF00294"/>
    </source>
</evidence>
<dbReference type="Proteomes" id="UP000229502">
    <property type="component" value="Unassembled WGS sequence"/>
</dbReference>
<dbReference type="InterPro" id="IPR011611">
    <property type="entry name" value="PfkB_dom"/>
</dbReference>
<keyword evidence="2" id="KW-0418">Kinase</keyword>
<dbReference type="PANTHER" id="PTHR10584">
    <property type="entry name" value="SUGAR KINASE"/>
    <property type="match status" value="1"/>
</dbReference>
<evidence type="ECO:0000313" key="4">
    <source>
        <dbReference type="EMBL" id="PIU35917.1"/>
    </source>
</evidence>
<accession>A0A2M6YRR9</accession>
<evidence type="ECO:0000313" key="5">
    <source>
        <dbReference type="Proteomes" id="UP000229502"/>
    </source>
</evidence>
<protein>
    <recommendedName>
        <fullName evidence="3">Carbohydrate kinase PfkB domain-containing protein</fullName>
    </recommendedName>
</protein>
<organism evidence="4 5">
    <name type="scientific">Candidatus Shapirobacteria bacterium CG07_land_8_20_14_0_80_39_18</name>
    <dbReference type="NCBI Taxonomy" id="1974882"/>
    <lineage>
        <taxon>Bacteria</taxon>
        <taxon>Candidatus Shapironibacteriota</taxon>
    </lineage>
</organism>
<dbReference type="PANTHER" id="PTHR10584:SF166">
    <property type="entry name" value="RIBOKINASE"/>
    <property type="match status" value="1"/>
</dbReference>